<feature type="compositionally biased region" description="Acidic residues" evidence="4">
    <location>
        <begin position="77"/>
        <end position="86"/>
    </location>
</feature>
<dbReference type="InterPro" id="IPR011990">
    <property type="entry name" value="TPR-like_helical_dom_sf"/>
</dbReference>
<dbReference type="EMBL" id="ASPP01011407">
    <property type="protein sequence ID" value="ETO21669.1"/>
    <property type="molecule type" value="Genomic_DNA"/>
</dbReference>
<dbReference type="PROSITE" id="PS50293">
    <property type="entry name" value="TPR_REGION"/>
    <property type="match status" value="1"/>
</dbReference>
<evidence type="ECO:0000313" key="6">
    <source>
        <dbReference type="Proteomes" id="UP000023152"/>
    </source>
</evidence>
<dbReference type="OMA" id="TIECHEH"/>
<feature type="repeat" description="TPR" evidence="3">
    <location>
        <begin position="375"/>
        <end position="408"/>
    </location>
</feature>
<feature type="repeat" description="TPR" evidence="3">
    <location>
        <begin position="491"/>
        <end position="524"/>
    </location>
</feature>
<evidence type="ECO:0000256" key="3">
    <source>
        <dbReference type="PROSITE-ProRule" id="PRU00339"/>
    </source>
</evidence>
<gene>
    <name evidence="5" type="ORF">RFI_15535</name>
</gene>
<dbReference type="PANTHER" id="PTHR45641:SF1">
    <property type="entry name" value="AAA+ ATPASE DOMAIN-CONTAINING PROTEIN"/>
    <property type="match status" value="1"/>
</dbReference>
<reference evidence="5 6" key="1">
    <citation type="journal article" date="2013" name="Curr. Biol.">
        <title>The Genome of the Foraminiferan Reticulomyxa filosa.</title>
        <authorList>
            <person name="Glockner G."/>
            <person name="Hulsmann N."/>
            <person name="Schleicher M."/>
            <person name="Noegel A.A."/>
            <person name="Eichinger L."/>
            <person name="Gallinger C."/>
            <person name="Pawlowski J."/>
            <person name="Sierra R."/>
            <person name="Euteneuer U."/>
            <person name="Pillet L."/>
            <person name="Moustafa A."/>
            <person name="Platzer M."/>
            <person name="Groth M."/>
            <person name="Szafranski K."/>
            <person name="Schliwa M."/>
        </authorList>
    </citation>
    <scope>NUCLEOTIDE SEQUENCE [LARGE SCALE GENOMIC DNA]</scope>
</reference>
<dbReference type="SMART" id="SM00028">
    <property type="entry name" value="TPR"/>
    <property type="match status" value="6"/>
</dbReference>
<dbReference type="PANTHER" id="PTHR45641">
    <property type="entry name" value="TETRATRICOPEPTIDE REPEAT PROTEIN (AFU_ORTHOLOGUE AFUA_6G03870)"/>
    <property type="match status" value="1"/>
</dbReference>
<accession>X6N7D5</accession>
<dbReference type="PROSITE" id="PS50005">
    <property type="entry name" value="TPR"/>
    <property type="match status" value="4"/>
</dbReference>
<evidence type="ECO:0000256" key="2">
    <source>
        <dbReference type="ARBA" id="ARBA00022803"/>
    </source>
</evidence>
<evidence type="ECO:0000256" key="4">
    <source>
        <dbReference type="SAM" id="MobiDB-lite"/>
    </source>
</evidence>
<name>X6N7D5_RETFI</name>
<feature type="repeat" description="TPR" evidence="3">
    <location>
        <begin position="417"/>
        <end position="450"/>
    </location>
</feature>
<protein>
    <submittedName>
        <fullName evidence="5">Uncharacterized protein</fullName>
    </submittedName>
</protein>
<comment type="caution">
    <text evidence="5">The sequence shown here is derived from an EMBL/GenBank/DDBJ whole genome shotgun (WGS) entry which is preliminary data.</text>
</comment>
<keyword evidence="2 3" id="KW-0802">TPR repeat</keyword>
<dbReference type="Pfam" id="PF13424">
    <property type="entry name" value="TPR_12"/>
    <property type="match status" value="4"/>
</dbReference>
<keyword evidence="6" id="KW-1185">Reference proteome</keyword>
<organism evidence="5 6">
    <name type="scientific">Reticulomyxa filosa</name>
    <dbReference type="NCBI Taxonomy" id="46433"/>
    <lineage>
        <taxon>Eukaryota</taxon>
        <taxon>Sar</taxon>
        <taxon>Rhizaria</taxon>
        <taxon>Retaria</taxon>
        <taxon>Foraminifera</taxon>
        <taxon>Monothalamids</taxon>
        <taxon>Reticulomyxidae</taxon>
        <taxon>Reticulomyxa</taxon>
    </lineage>
</organism>
<dbReference type="Proteomes" id="UP000023152">
    <property type="component" value="Unassembled WGS sequence"/>
</dbReference>
<sequence length="586" mass="68084">MMNWALQQKWLSNLLKFSKQDPIDFKNRKSGKPLSVFETTKSKKYDQLQFIAYFRPSFFVFGKDSVEQKESKNEVPDKEEEEEEEEEKRHEMADIENGNSTMNSLDFKRHWNPSWRRSNVKAAKMVEKLMKDGEQGLIVVLKDTCKLKSTTNGNKNSFLTLINSDKVIKQRVEEYSVYLLKSKLVILDANVYIDGNVYAINCEMQCQKNVKISTQLFVTSKTIVDQKLQLSIAPIQWNTMVYHDIPIQLQYLQDKAKNASQKRQFDDAICHLQKALQISIDHFGSTHPYVSDIYLHFGFIYHKKGDFDKAIEYSNLALQIQLAVFEGNHADIGLSYNNLGVSYLKKKWYNESFECSKKALQVRLNVFGTKNTDVAMSYNNLGGICYKKQEYDRALSYYEKALKIRLDIFGRNHNEVALSYSNLGRFYYQREQYAKAIRCCEKSLKIRLSLFGTKNADVALSYKNLGSTIECHEHALKIRLDIFGIIHTEVANSYNHLGGIYYQKQQYDKAKGCYEKVVEIRRHLFGNKSQLVGYAIWGLAKMLELTGDIQTACQYYEETWKIYSVVLGQFNRETLAVKTKVKMLTR</sequence>
<dbReference type="Gene3D" id="1.25.40.10">
    <property type="entry name" value="Tetratricopeptide repeat domain"/>
    <property type="match status" value="3"/>
</dbReference>
<dbReference type="AlphaFoldDB" id="X6N7D5"/>
<evidence type="ECO:0000256" key="1">
    <source>
        <dbReference type="ARBA" id="ARBA00022737"/>
    </source>
</evidence>
<evidence type="ECO:0000313" key="5">
    <source>
        <dbReference type="EMBL" id="ETO21669.1"/>
    </source>
</evidence>
<dbReference type="SUPFAM" id="SSF48452">
    <property type="entry name" value="TPR-like"/>
    <property type="match status" value="1"/>
</dbReference>
<keyword evidence="1" id="KW-0677">Repeat</keyword>
<dbReference type="OrthoDB" id="7103806at2759"/>
<dbReference type="InterPro" id="IPR019734">
    <property type="entry name" value="TPR_rpt"/>
</dbReference>
<proteinExistence type="predicted"/>
<feature type="repeat" description="TPR" evidence="3">
    <location>
        <begin position="291"/>
        <end position="324"/>
    </location>
</feature>
<feature type="region of interest" description="Disordered" evidence="4">
    <location>
        <begin position="69"/>
        <end position="101"/>
    </location>
</feature>